<dbReference type="InterPro" id="IPR027417">
    <property type="entry name" value="P-loop_NTPase"/>
</dbReference>
<evidence type="ECO:0000256" key="3">
    <source>
        <dbReference type="ARBA" id="ARBA00022840"/>
    </source>
</evidence>
<dbReference type="InterPro" id="IPR000330">
    <property type="entry name" value="SNF2_N"/>
</dbReference>
<dbReference type="PANTHER" id="PTHR45629">
    <property type="entry name" value="SNF2/RAD54 FAMILY MEMBER"/>
    <property type="match status" value="1"/>
</dbReference>
<gene>
    <name evidence="6" type="ORF">GOMPHAMPRED_003808</name>
</gene>
<dbReference type="InterPro" id="IPR049730">
    <property type="entry name" value="SNF2/RAD54-like_C"/>
</dbReference>
<dbReference type="InterPro" id="IPR038718">
    <property type="entry name" value="SNF2-like_sf"/>
</dbReference>
<dbReference type="AlphaFoldDB" id="A0A8H3ISZ1"/>
<evidence type="ECO:0000313" key="6">
    <source>
        <dbReference type="EMBL" id="CAF9925074.1"/>
    </source>
</evidence>
<dbReference type="InterPro" id="IPR001650">
    <property type="entry name" value="Helicase_C-like"/>
</dbReference>
<dbReference type="GO" id="GO:0016787">
    <property type="term" value="F:hydrolase activity"/>
    <property type="evidence" value="ECO:0007669"/>
    <property type="project" value="UniProtKB-KW"/>
</dbReference>
<evidence type="ECO:0000259" key="5">
    <source>
        <dbReference type="SMART" id="SM00490"/>
    </source>
</evidence>
<keyword evidence="3" id="KW-0067">ATP-binding</keyword>
<sequence length="1175" mass="132367">MAPATKGAKVWEEDDDWESNLPEMITDTANVILDAKFPGIYISKSTELIRSRKKRVAGYGGLKNDTEFHGFYNRDEIKAFCLAYDRLVFTNYGLTKDVKDKNGNNAWQPTGTVKSIFWRAHVPTLHLDHEWITKMQGKDIGSFPLKDDELPNWLTLTGDKKEDKFYIPNFIPVKLIDNSKSKPAKKEQVLGETTAQPKVSRRIEYPELYKDVSMTKAPCVNPTETYQTEALSSLYLPEDAMRSPLTELDMTKLETWLAERSIVLRRGSSLTMDGPTAKLCKKYAGDFDSLISKIANQEEAKVAASKEKEQITVEEQRTWSPEYGYACKRLGYTEKKPCPAGSSIHRLPHQTIATAWALDKEEEVLPILVIGDECGLGKTITCLDIVEASASRKEASNKGKPKEERSTYAPSIVIALSSVYPNWADDQRRFYPTADGPNVKTFYGKSLHGIDNFKKMKDLIEYLNSLNHHDPATGRIVIVTTYGVWRIKRLRAARLVDEGVAAAAAHENWSHKDFDQVFKPTIPIARIFLDEGHMIKNPSTRSSISVRMTDCEKLYIVSATALSNSVADVFGITYQLEKFTEKLGITKALQQLRSKKKPIKRTMYSKWQSQYHEKITSYEESRMFAGPKKDLPSDAHPGFWEEGGENEVDRYGIHLLSNAALFSIFQDEENKDSQGKPLVLVMQMVICMMFSLMCLARNRNTEIKIGEDEEGKAVIVTSTAKIPEPLISTWDVGHTVESFLLHQKHYARLHRLRMVQRLDMPVHANPMESDFTMDAGVERLLQMGALSPGLGWIGSRTVASRLLRLPTEMRGKINIEEFMTNKHDETLLGNKRYPIPSDWSAAKDNSASALCLLFQEDSMAEAPATRLGALAILLRNSPKAIVLLESVLKRKRENEKVVIFCAWPLEQIYIEALLSLAGVTTISLRRQDDVPMRRTKVAEFNKADSPACVFLAMVKVGGHGINLHLSCHHMIICDIALNVNNVIQMIGRLVRTGQTKMVQVVILALDRSYDMKRQASIAAKMINVLAVTARSKISGGGGESFEATAKVVNEELINAGDEKVRLLQGQSCSRVKWNVSAGNYAYDFRDGHTDHTVFDAVHKFDVLLETYEKRKTRCEEIMLSLKGQPLWPVKEDPDDDGDSDRNSGEVSEDEESEFDFRYQQMDAQVNDKGGDELAR</sequence>
<accession>A0A8H3ISZ1</accession>
<evidence type="ECO:0000256" key="1">
    <source>
        <dbReference type="ARBA" id="ARBA00022741"/>
    </source>
</evidence>
<dbReference type="Pfam" id="PF00271">
    <property type="entry name" value="Helicase_C"/>
    <property type="match status" value="1"/>
</dbReference>
<dbReference type="InterPro" id="IPR050496">
    <property type="entry name" value="SNF2_RAD54_helicase_repair"/>
</dbReference>
<dbReference type="SMART" id="SM00490">
    <property type="entry name" value="HELICc"/>
    <property type="match status" value="1"/>
</dbReference>
<organism evidence="6 7">
    <name type="scientific">Gomphillus americanus</name>
    <dbReference type="NCBI Taxonomy" id="1940652"/>
    <lineage>
        <taxon>Eukaryota</taxon>
        <taxon>Fungi</taxon>
        <taxon>Dikarya</taxon>
        <taxon>Ascomycota</taxon>
        <taxon>Pezizomycotina</taxon>
        <taxon>Lecanoromycetes</taxon>
        <taxon>OSLEUM clade</taxon>
        <taxon>Ostropomycetidae</taxon>
        <taxon>Ostropales</taxon>
        <taxon>Graphidaceae</taxon>
        <taxon>Gomphilloideae</taxon>
        <taxon>Gomphillus</taxon>
    </lineage>
</organism>
<dbReference type="CDD" id="cd18793">
    <property type="entry name" value="SF2_C_SNF"/>
    <property type="match status" value="1"/>
</dbReference>
<dbReference type="Gene3D" id="3.40.50.10810">
    <property type="entry name" value="Tandem AAA-ATPase domain"/>
    <property type="match status" value="1"/>
</dbReference>
<dbReference type="SUPFAM" id="SSF52540">
    <property type="entry name" value="P-loop containing nucleoside triphosphate hydrolases"/>
    <property type="match status" value="2"/>
</dbReference>
<feature type="domain" description="Helicase C-terminal" evidence="5">
    <location>
        <begin position="908"/>
        <end position="993"/>
    </location>
</feature>
<name>A0A8H3ISZ1_9LECA</name>
<dbReference type="Gene3D" id="3.40.50.300">
    <property type="entry name" value="P-loop containing nucleotide triphosphate hydrolases"/>
    <property type="match status" value="1"/>
</dbReference>
<dbReference type="OrthoDB" id="5244662at2759"/>
<dbReference type="GO" id="GO:0005524">
    <property type="term" value="F:ATP binding"/>
    <property type="evidence" value="ECO:0007669"/>
    <property type="project" value="InterPro"/>
</dbReference>
<dbReference type="Proteomes" id="UP000664169">
    <property type="component" value="Unassembled WGS sequence"/>
</dbReference>
<evidence type="ECO:0000256" key="2">
    <source>
        <dbReference type="ARBA" id="ARBA00022801"/>
    </source>
</evidence>
<evidence type="ECO:0000256" key="4">
    <source>
        <dbReference type="SAM" id="MobiDB-lite"/>
    </source>
</evidence>
<dbReference type="Pfam" id="PF00176">
    <property type="entry name" value="SNF2-rel_dom"/>
    <property type="match status" value="1"/>
</dbReference>
<keyword evidence="2" id="KW-0378">Hydrolase</keyword>
<comment type="caution">
    <text evidence="6">The sequence shown here is derived from an EMBL/GenBank/DDBJ whole genome shotgun (WGS) entry which is preliminary data.</text>
</comment>
<dbReference type="PANTHER" id="PTHR45629:SF7">
    <property type="entry name" value="DNA EXCISION REPAIR PROTEIN ERCC-6-RELATED"/>
    <property type="match status" value="1"/>
</dbReference>
<dbReference type="EMBL" id="CAJPDQ010000022">
    <property type="protein sequence ID" value="CAF9925074.1"/>
    <property type="molecule type" value="Genomic_DNA"/>
</dbReference>
<keyword evidence="1" id="KW-0547">Nucleotide-binding</keyword>
<protein>
    <recommendedName>
        <fullName evidence="5">Helicase C-terminal domain-containing protein</fullName>
    </recommendedName>
</protein>
<proteinExistence type="predicted"/>
<keyword evidence="7" id="KW-1185">Reference proteome</keyword>
<evidence type="ECO:0000313" key="7">
    <source>
        <dbReference type="Proteomes" id="UP000664169"/>
    </source>
</evidence>
<feature type="region of interest" description="Disordered" evidence="4">
    <location>
        <begin position="1125"/>
        <end position="1175"/>
    </location>
</feature>
<reference evidence="6" key="1">
    <citation type="submission" date="2021-03" db="EMBL/GenBank/DDBJ databases">
        <authorList>
            <person name="Tagirdzhanova G."/>
        </authorList>
    </citation>
    <scope>NUCLEOTIDE SEQUENCE</scope>
</reference>